<reference evidence="3" key="1">
    <citation type="journal article" date="2023" name="Mol. Phylogenet. Evol.">
        <title>Genome-scale phylogeny and comparative genomics of the fungal order Sordariales.</title>
        <authorList>
            <person name="Hensen N."/>
            <person name="Bonometti L."/>
            <person name="Westerberg I."/>
            <person name="Brannstrom I.O."/>
            <person name="Guillou S."/>
            <person name="Cros-Aarteil S."/>
            <person name="Calhoun S."/>
            <person name="Haridas S."/>
            <person name="Kuo A."/>
            <person name="Mondo S."/>
            <person name="Pangilinan J."/>
            <person name="Riley R."/>
            <person name="LaButti K."/>
            <person name="Andreopoulos B."/>
            <person name="Lipzen A."/>
            <person name="Chen C."/>
            <person name="Yan M."/>
            <person name="Daum C."/>
            <person name="Ng V."/>
            <person name="Clum A."/>
            <person name="Steindorff A."/>
            <person name="Ohm R.A."/>
            <person name="Martin F."/>
            <person name="Silar P."/>
            <person name="Natvig D.O."/>
            <person name="Lalanne C."/>
            <person name="Gautier V."/>
            <person name="Ament-Velasquez S.L."/>
            <person name="Kruys A."/>
            <person name="Hutchinson M.I."/>
            <person name="Powell A.J."/>
            <person name="Barry K."/>
            <person name="Miller A.N."/>
            <person name="Grigoriev I.V."/>
            <person name="Debuchy R."/>
            <person name="Gladieux P."/>
            <person name="Hiltunen Thoren M."/>
            <person name="Johannesson H."/>
        </authorList>
    </citation>
    <scope>NUCLEOTIDE SEQUENCE</scope>
    <source>
        <strain evidence="3">CBS 232.78</strain>
    </source>
</reference>
<evidence type="ECO:0008006" key="5">
    <source>
        <dbReference type="Google" id="ProtNLM"/>
    </source>
</evidence>
<reference evidence="3" key="2">
    <citation type="submission" date="2023-06" db="EMBL/GenBank/DDBJ databases">
        <authorList>
            <consortium name="Lawrence Berkeley National Laboratory"/>
            <person name="Haridas S."/>
            <person name="Hensen N."/>
            <person name="Bonometti L."/>
            <person name="Westerberg I."/>
            <person name="Brannstrom I.O."/>
            <person name="Guillou S."/>
            <person name="Cros-Aarteil S."/>
            <person name="Calhoun S."/>
            <person name="Kuo A."/>
            <person name="Mondo S."/>
            <person name="Pangilinan J."/>
            <person name="Riley R."/>
            <person name="LaButti K."/>
            <person name="Andreopoulos B."/>
            <person name="Lipzen A."/>
            <person name="Chen C."/>
            <person name="Yanf M."/>
            <person name="Daum C."/>
            <person name="Ng V."/>
            <person name="Clum A."/>
            <person name="Steindorff A."/>
            <person name="Ohm R."/>
            <person name="Martin F."/>
            <person name="Silar P."/>
            <person name="Natvig D."/>
            <person name="Lalanne C."/>
            <person name="Gautier V."/>
            <person name="Ament-velasquez S.L."/>
            <person name="Kruys A."/>
            <person name="Hutchinson M.I."/>
            <person name="Powell A.J."/>
            <person name="Barry K."/>
            <person name="Miller A.N."/>
            <person name="Grigoriev I.V."/>
            <person name="Debuchy R."/>
            <person name="Gladieux P."/>
            <person name="Thoren M.H."/>
            <person name="Johannesson H."/>
        </authorList>
    </citation>
    <scope>NUCLEOTIDE SEQUENCE</scope>
    <source>
        <strain evidence="3">CBS 232.78</strain>
    </source>
</reference>
<feature type="compositionally biased region" description="Low complexity" evidence="1">
    <location>
        <begin position="286"/>
        <end position="301"/>
    </location>
</feature>
<comment type="caution">
    <text evidence="3">The sequence shown here is derived from an EMBL/GenBank/DDBJ whole genome shotgun (WGS) entry which is preliminary data.</text>
</comment>
<evidence type="ECO:0000256" key="1">
    <source>
        <dbReference type="SAM" id="MobiDB-lite"/>
    </source>
</evidence>
<sequence>MSTPVYYAGAQIAGARGPQRAPAPGLARIAAVAAALLLLGLFADCAAADATTCYRLDGLPHTKIRPDDGDWIPCDSTATVSSCCSSKDYCLGNGLCLDAGANNYFSIQGCTDASWPQPCVSPTPKCKDNIRDEYSFVFPCSQATNASFNYCCGQTADCCTNNTNFLTFPGATEIRRPTVLPPSGSGTSAAATVTVTVAAAPGQGEFAGSTTPTPGSDSKPLWIGLGVGLALVAALVGLLVFFGCQLRKRRKEPKAFPVPVSPDLDKPPLGTETAAALVHDYHQQPQYQGSPYQQQFPSGGSTPVLPYNYSPQAPAPNVYQRHQGASYQGVPGAGQGEAHELQMGDENIRNRN</sequence>
<evidence type="ECO:0000313" key="4">
    <source>
        <dbReference type="Proteomes" id="UP001285441"/>
    </source>
</evidence>
<accession>A0AAE0P3Z3</accession>
<dbReference type="EMBL" id="JAULSW010000001">
    <property type="protein sequence ID" value="KAK3392780.1"/>
    <property type="molecule type" value="Genomic_DNA"/>
</dbReference>
<dbReference type="AlphaFoldDB" id="A0AAE0P3Z3"/>
<gene>
    <name evidence="3" type="ORF">B0H63DRAFT_515998</name>
</gene>
<protein>
    <recommendedName>
        <fullName evidence="5">Mid2 domain-containing protein</fullName>
    </recommendedName>
</protein>
<name>A0AAE0P3Z3_9PEZI</name>
<evidence type="ECO:0000313" key="3">
    <source>
        <dbReference type="EMBL" id="KAK3392780.1"/>
    </source>
</evidence>
<keyword evidence="2" id="KW-0472">Membrane</keyword>
<feature type="compositionally biased region" description="Basic and acidic residues" evidence="1">
    <location>
        <begin position="337"/>
        <end position="352"/>
    </location>
</feature>
<feature type="transmembrane region" description="Helical" evidence="2">
    <location>
        <begin position="25"/>
        <end position="43"/>
    </location>
</feature>
<proteinExistence type="predicted"/>
<keyword evidence="4" id="KW-1185">Reference proteome</keyword>
<keyword evidence="2" id="KW-1133">Transmembrane helix</keyword>
<evidence type="ECO:0000256" key="2">
    <source>
        <dbReference type="SAM" id="Phobius"/>
    </source>
</evidence>
<feature type="transmembrane region" description="Helical" evidence="2">
    <location>
        <begin position="221"/>
        <end position="244"/>
    </location>
</feature>
<organism evidence="3 4">
    <name type="scientific">Podospora didyma</name>
    <dbReference type="NCBI Taxonomy" id="330526"/>
    <lineage>
        <taxon>Eukaryota</taxon>
        <taxon>Fungi</taxon>
        <taxon>Dikarya</taxon>
        <taxon>Ascomycota</taxon>
        <taxon>Pezizomycotina</taxon>
        <taxon>Sordariomycetes</taxon>
        <taxon>Sordariomycetidae</taxon>
        <taxon>Sordariales</taxon>
        <taxon>Podosporaceae</taxon>
        <taxon>Podospora</taxon>
    </lineage>
</organism>
<keyword evidence="2" id="KW-0812">Transmembrane</keyword>
<dbReference type="Proteomes" id="UP001285441">
    <property type="component" value="Unassembled WGS sequence"/>
</dbReference>
<feature type="region of interest" description="Disordered" evidence="1">
    <location>
        <begin position="286"/>
        <end position="352"/>
    </location>
</feature>